<evidence type="ECO:0000313" key="3">
    <source>
        <dbReference type="Proteomes" id="UP000006640"/>
    </source>
</evidence>
<accession>D6YAD4</accession>
<dbReference type="KEGG" id="tbi:Tbis_3499"/>
<keyword evidence="3" id="KW-1185">Reference proteome</keyword>
<dbReference type="AlphaFoldDB" id="D6YAD4"/>
<name>D6YAD4_THEBD</name>
<sequence>MILESVNRTPKAACRAQARTVKPKAATWPPPSSLGEIRPDFREEANR</sequence>
<proteinExistence type="predicted"/>
<dbReference type="EMBL" id="CP001874">
    <property type="protein sequence ID" value="ADG90187.1"/>
    <property type="molecule type" value="Genomic_DNA"/>
</dbReference>
<feature type="compositionally biased region" description="Basic and acidic residues" evidence="1">
    <location>
        <begin position="37"/>
        <end position="47"/>
    </location>
</feature>
<dbReference type="HOGENOM" id="CLU_3174224_0_0_11"/>
<feature type="region of interest" description="Disordered" evidence="1">
    <location>
        <begin position="1"/>
        <end position="47"/>
    </location>
</feature>
<gene>
    <name evidence="2" type="ordered locus">Tbis_3499</name>
</gene>
<protein>
    <submittedName>
        <fullName evidence="2">Uncharacterized protein</fullName>
    </submittedName>
</protein>
<dbReference type="Proteomes" id="UP000006640">
    <property type="component" value="Chromosome"/>
</dbReference>
<evidence type="ECO:0000256" key="1">
    <source>
        <dbReference type="SAM" id="MobiDB-lite"/>
    </source>
</evidence>
<organism evidence="2 3">
    <name type="scientific">Thermobispora bispora (strain ATCC 19993 / DSM 43833 / CBS 139.67 / JCM 10125 / KCTC 9307 / NBRC 14880 / R51)</name>
    <dbReference type="NCBI Taxonomy" id="469371"/>
    <lineage>
        <taxon>Bacteria</taxon>
        <taxon>Bacillati</taxon>
        <taxon>Actinomycetota</taxon>
        <taxon>Actinomycetes</taxon>
        <taxon>Streptosporangiales</taxon>
        <taxon>Streptosporangiaceae</taxon>
        <taxon>Thermobispora</taxon>
    </lineage>
</organism>
<reference evidence="2 3" key="1">
    <citation type="submission" date="2010-01" db="EMBL/GenBank/DDBJ databases">
        <title>The complete genome of Thermobispora bispora DSM 43833.</title>
        <authorList>
            <consortium name="US DOE Joint Genome Institute (JGI-PGF)"/>
            <person name="Lucas S."/>
            <person name="Copeland A."/>
            <person name="Lapidus A."/>
            <person name="Glavina del Rio T."/>
            <person name="Dalin E."/>
            <person name="Tice H."/>
            <person name="Bruce D."/>
            <person name="Goodwin L."/>
            <person name="Pitluck S."/>
            <person name="Kyrpides N."/>
            <person name="Mavromatis K."/>
            <person name="Ivanova N."/>
            <person name="Mikhailova N."/>
            <person name="Chertkov O."/>
            <person name="Brettin T."/>
            <person name="Detter J.C."/>
            <person name="Han C."/>
            <person name="Larimer F."/>
            <person name="Land M."/>
            <person name="Hauser L."/>
            <person name="Markowitz V."/>
            <person name="Cheng J.-F."/>
            <person name="Hugenholtz P."/>
            <person name="Woyke T."/>
            <person name="Wu D."/>
            <person name="Jando M."/>
            <person name="Schneider S."/>
            <person name="Klenk H.-P."/>
            <person name="Eisen J.A."/>
        </authorList>
    </citation>
    <scope>NUCLEOTIDE SEQUENCE [LARGE SCALE GENOMIC DNA]</scope>
    <source>
        <strain evidence="3">ATCC 19993 / DSM 43833 / CBS 139.67 / JCM 10125 / KCTC 9307 / NBRC 14880 / R51</strain>
    </source>
</reference>
<dbReference type="STRING" id="469371.Tbis_3499"/>
<evidence type="ECO:0000313" key="2">
    <source>
        <dbReference type="EMBL" id="ADG90187.1"/>
    </source>
</evidence>